<protein>
    <recommendedName>
        <fullName evidence="4">Lipoprotein</fullName>
    </recommendedName>
</protein>
<dbReference type="AlphaFoldDB" id="A0A4Q7Y807"/>
<comment type="caution">
    <text evidence="2">The sequence shown here is derived from an EMBL/GenBank/DDBJ whole genome shotgun (WGS) entry which is preliminary data.</text>
</comment>
<dbReference type="RefSeq" id="WP_130504248.1">
    <property type="nucleotide sequence ID" value="NZ_POQT01000012.1"/>
</dbReference>
<accession>A0A4Q7Y807</accession>
<name>A0A4Q7Y807_9ACTN</name>
<keyword evidence="1" id="KW-0732">Signal</keyword>
<feature type="signal peptide" evidence="1">
    <location>
        <begin position="1"/>
        <end position="25"/>
    </location>
</feature>
<evidence type="ECO:0000313" key="3">
    <source>
        <dbReference type="Proteomes" id="UP000292507"/>
    </source>
</evidence>
<keyword evidence="3" id="KW-1185">Reference proteome</keyword>
<dbReference type="PROSITE" id="PS51257">
    <property type="entry name" value="PROKAR_LIPOPROTEIN"/>
    <property type="match status" value="1"/>
</dbReference>
<feature type="chain" id="PRO_5020357201" description="Lipoprotein" evidence="1">
    <location>
        <begin position="26"/>
        <end position="288"/>
    </location>
</feature>
<organism evidence="2 3">
    <name type="scientific">Blastococcus saxobsidens</name>
    <dbReference type="NCBI Taxonomy" id="138336"/>
    <lineage>
        <taxon>Bacteria</taxon>
        <taxon>Bacillati</taxon>
        <taxon>Actinomycetota</taxon>
        <taxon>Actinomycetes</taxon>
        <taxon>Geodermatophilales</taxon>
        <taxon>Geodermatophilaceae</taxon>
        <taxon>Blastococcus</taxon>
    </lineage>
</organism>
<evidence type="ECO:0008006" key="4">
    <source>
        <dbReference type="Google" id="ProtNLM"/>
    </source>
</evidence>
<evidence type="ECO:0000313" key="2">
    <source>
        <dbReference type="EMBL" id="RZU32848.1"/>
    </source>
</evidence>
<gene>
    <name evidence="2" type="ORF">BKA19_2557</name>
</gene>
<reference evidence="2 3" key="1">
    <citation type="submission" date="2019-02" db="EMBL/GenBank/DDBJ databases">
        <title>Sequencing the genomes of 1000 actinobacteria strains.</title>
        <authorList>
            <person name="Klenk H.-P."/>
        </authorList>
    </citation>
    <scope>NUCLEOTIDE SEQUENCE [LARGE SCALE GENOMIC DNA]</scope>
    <source>
        <strain evidence="2 3">DSM 44509</strain>
    </source>
</reference>
<evidence type="ECO:0000256" key="1">
    <source>
        <dbReference type="SAM" id="SignalP"/>
    </source>
</evidence>
<proteinExistence type="predicted"/>
<dbReference type="OrthoDB" id="5184982at2"/>
<dbReference type="Proteomes" id="UP000292507">
    <property type="component" value="Unassembled WGS sequence"/>
</dbReference>
<dbReference type="EMBL" id="SHKV01000001">
    <property type="protein sequence ID" value="RZU32848.1"/>
    <property type="molecule type" value="Genomic_DNA"/>
</dbReference>
<sequence>MPTRSARTAAAVALVLLLGACAASAGDGSAEPAPPADTTVVLQVTEVGGYTTPALLTGRLPTVTVYADGRLITDGPVAAIWPAPALPNLQVHLLDDGGVRDLVDRALAAGVAETGDLGQPPVTDVTATRFAVRTGGTTVTREAYALGMDLGPARDGEAGLTEDQTAARERLLAFLDELRDPAAALGAERVTGPEPYRPEAVAALVSPYVEVEPAQPEQRWPGPTLPGEPIAPDLTCVTATGAAARTLLDAAASASMATPWTAEDGSRWSVLLRPLLPHESGCADLPPA</sequence>